<evidence type="ECO:0000313" key="5">
    <source>
        <dbReference type="Proteomes" id="UP000728032"/>
    </source>
</evidence>
<feature type="compositionally biased region" description="Acidic residues" evidence="2">
    <location>
        <begin position="75"/>
        <end position="94"/>
    </location>
</feature>
<dbReference type="PROSITE" id="PS50157">
    <property type="entry name" value="ZINC_FINGER_C2H2_2"/>
    <property type="match status" value="1"/>
</dbReference>
<dbReference type="PROSITE" id="PS00028">
    <property type="entry name" value="ZINC_FINGER_C2H2_1"/>
    <property type="match status" value="1"/>
</dbReference>
<dbReference type="EMBL" id="CAJPVJ010058920">
    <property type="protein sequence ID" value="CAG2183951.1"/>
    <property type="molecule type" value="Genomic_DNA"/>
</dbReference>
<keyword evidence="1" id="KW-0863">Zinc-finger</keyword>
<accession>A0A7R9MV52</accession>
<keyword evidence="1" id="KW-0862">Zinc</keyword>
<evidence type="ECO:0000256" key="2">
    <source>
        <dbReference type="SAM" id="MobiDB-lite"/>
    </source>
</evidence>
<feature type="domain" description="C2H2-type" evidence="3">
    <location>
        <begin position="11"/>
        <end position="40"/>
    </location>
</feature>
<keyword evidence="5" id="KW-1185">Reference proteome</keyword>
<evidence type="ECO:0000313" key="4">
    <source>
        <dbReference type="EMBL" id="CAD7668502.1"/>
    </source>
</evidence>
<evidence type="ECO:0000259" key="3">
    <source>
        <dbReference type="PROSITE" id="PS50157"/>
    </source>
</evidence>
<dbReference type="Gene3D" id="3.30.160.60">
    <property type="entry name" value="Classic Zinc Finger"/>
    <property type="match status" value="1"/>
</dbReference>
<gene>
    <name evidence="4" type="ORF">ONB1V03_LOCUS23371</name>
</gene>
<feature type="compositionally biased region" description="Basic and acidic residues" evidence="2">
    <location>
        <begin position="123"/>
        <end position="135"/>
    </location>
</feature>
<dbReference type="GO" id="GO:0008270">
    <property type="term" value="F:zinc ion binding"/>
    <property type="evidence" value="ECO:0007669"/>
    <property type="project" value="UniProtKB-KW"/>
</dbReference>
<dbReference type="SUPFAM" id="SSF57667">
    <property type="entry name" value="beta-beta-alpha zinc fingers"/>
    <property type="match status" value="1"/>
</dbReference>
<organism evidence="4">
    <name type="scientific">Oppiella nova</name>
    <dbReference type="NCBI Taxonomy" id="334625"/>
    <lineage>
        <taxon>Eukaryota</taxon>
        <taxon>Metazoa</taxon>
        <taxon>Ecdysozoa</taxon>
        <taxon>Arthropoda</taxon>
        <taxon>Chelicerata</taxon>
        <taxon>Arachnida</taxon>
        <taxon>Acari</taxon>
        <taxon>Acariformes</taxon>
        <taxon>Sarcoptiformes</taxon>
        <taxon>Oribatida</taxon>
        <taxon>Brachypylina</taxon>
        <taxon>Oppioidea</taxon>
        <taxon>Oppiidae</taxon>
        <taxon>Oppiella</taxon>
    </lineage>
</organism>
<dbReference type="EMBL" id="OC973745">
    <property type="protein sequence ID" value="CAD7668502.1"/>
    <property type="molecule type" value="Genomic_DNA"/>
</dbReference>
<protein>
    <recommendedName>
        <fullName evidence="3">C2H2-type domain-containing protein</fullName>
    </recommendedName>
</protein>
<sequence length="155" mass="17404">MLSQHIGDRILECDYPQCGAKFKLSTDRDKHKLTHTGKRISAPPKLTNGVVVRGRGRPPTKKKFYIEISSSESSVESEDDDEEEEDEEEAEELVSNEKSVDKEAESDPKGEQPLDLSKSGSNSKRDTNKVSEKKTKTPAKRGRKRKEMVVSETVI</sequence>
<dbReference type="AlphaFoldDB" id="A0A7R9MV52"/>
<reference evidence="4" key="1">
    <citation type="submission" date="2020-11" db="EMBL/GenBank/DDBJ databases">
        <authorList>
            <person name="Tran Van P."/>
        </authorList>
    </citation>
    <scope>NUCLEOTIDE SEQUENCE</scope>
</reference>
<feature type="non-terminal residue" evidence="4">
    <location>
        <position position="1"/>
    </location>
</feature>
<evidence type="ECO:0000256" key="1">
    <source>
        <dbReference type="PROSITE-ProRule" id="PRU00042"/>
    </source>
</evidence>
<name>A0A7R9MV52_9ACAR</name>
<dbReference type="InterPro" id="IPR036236">
    <property type="entry name" value="Znf_C2H2_sf"/>
</dbReference>
<proteinExistence type="predicted"/>
<dbReference type="Proteomes" id="UP000728032">
    <property type="component" value="Unassembled WGS sequence"/>
</dbReference>
<dbReference type="InterPro" id="IPR013087">
    <property type="entry name" value="Znf_C2H2_type"/>
</dbReference>
<feature type="compositionally biased region" description="Basic residues" evidence="2">
    <location>
        <begin position="54"/>
        <end position="63"/>
    </location>
</feature>
<dbReference type="OrthoDB" id="6512708at2759"/>
<keyword evidence="1" id="KW-0479">Metal-binding</keyword>
<feature type="compositionally biased region" description="Basic residues" evidence="2">
    <location>
        <begin position="136"/>
        <end position="146"/>
    </location>
</feature>
<feature type="region of interest" description="Disordered" evidence="2">
    <location>
        <begin position="26"/>
        <end position="155"/>
    </location>
</feature>
<feature type="compositionally biased region" description="Basic and acidic residues" evidence="2">
    <location>
        <begin position="98"/>
        <end position="112"/>
    </location>
</feature>